<evidence type="ECO:0000313" key="7">
    <source>
        <dbReference type="Proteomes" id="UP000266915"/>
    </source>
</evidence>
<protein>
    <recommendedName>
        <fullName evidence="3">Carboxylic ester hydrolase</fullName>
        <ecNumber evidence="3">3.1.1.-</ecNumber>
    </recommendedName>
</protein>
<feature type="domain" description="Carboxylesterase type B" evidence="5">
    <location>
        <begin position="9"/>
        <end position="342"/>
    </location>
</feature>
<keyword evidence="2 3" id="KW-0378">Hydrolase</keyword>
<dbReference type="GO" id="GO:0016787">
    <property type="term" value="F:hydrolase activity"/>
    <property type="evidence" value="ECO:0007669"/>
    <property type="project" value="UniProtKB-KW"/>
</dbReference>
<comment type="similarity">
    <text evidence="1 3">Belongs to the type-B carboxylesterase/lipase family.</text>
</comment>
<dbReference type="RefSeq" id="WP_085511985.1">
    <property type="nucleotide sequence ID" value="NZ_FXAP01000003.1"/>
</dbReference>
<feature type="region of interest" description="Disordered" evidence="4">
    <location>
        <begin position="1"/>
        <end position="24"/>
    </location>
</feature>
<dbReference type="InterPro" id="IPR019826">
    <property type="entry name" value="Carboxylesterase_B_AS"/>
</dbReference>
<accession>A0A3N2BZM4</accession>
<dbReference type="InterPro" id="IPR029058">
    <property type="entry name" value="AB_hydrolase_fold"/>
</dbReference>
<keyword evidence="7" id="KW-1185">Reference proteome</keyword>
<dbReference type="InterPro" id="IPR050309">
    <property type="entry name" value="Type-B_Carboxylest/Lipase"/>
</dbReference>
<evidence type="ECO:0000259" key="5">
    <source>
        <dbReference type="Pfam" id="PF00135"/>
    </source>
</evidence>
<evidence type="ECO:0000256" key="1">
    <source>
        <dbReference type="ARBA" id="ARBA00005964"/>
    </source>
</evidence>
<dbReference type="Proteomes" id="UP000266915">
    <property type="component" value="Unassembled WGS sequence"/>
</dbReference>
<comment type="caution">
    <text evidence="6">The sequence shown here is derived from an EMBL/GenBank/DDBJ whole genome shotgun (WGS) entry which is preliminary data.</text>
</comment>
<evidence type="ECO:0000256" key="3">
    <source>
        <dbReference type="RuleBase" id="RU361235"/>
    </source>
</evidence>
<proteinExistence type="inferred from homology"/>
<name>A0A3N2BZM4_9MICO</name>
<dbReference type="EMBL" id="RKHL01000001">
    <property type="protein sequence ID" value="ROR80514.1"/>
    <property type="molecule type" value="Genomic_DNA"/>
</dbReference>
<dbReference type="EC" id="3.1.1.-" evidence="3"/>
<evidence type="ECO:0000256" key="2">
    <source>
        <dbReference type="ARBA" id="ARBA00022801"/>
    </source>
</evidence>
<dbReference type="Gene3D" id="3.40.50.1820">
    <property type="entry name" value="alpha/beta hydrolase"/>
    <property type="match status" value="1"/>
</dbReference>
<evidence type="ECO:0000256" key="4">
    <source>
        <dbReference type="SAM" id="MobiDB-lite"/>
    </source>
</evidence>
<gene>
    <name evidence="6" type="ORF">EDD42_0555</name>
</gene>
<dbReference type="PANTHER" id="PTHR11559">
    <property type="entry name" value="CARBOXYLESTERASE"/>
    <property type="match status" value="1"/>
</dbReference>
<dbReference type="SUPFAM" id="SSF53474">
    <property type="entry name" value="alpha/beta-Hydrolases"/>
    <property type="match status" value="1"/>
</dbReference>
<feature type="compositionally biased region" description="Polar residues" evidence="4">
    <location>
        <begin position="1"/>
        <end position="17"/>
    </location>
</feature>
<dbReference type="AlphaFoldDB" id="A0A3N2BZM4"/>
<dbReference type="PROSITE" id="PS00122">
    <property type="entry name" value="CARBOXYLESTERASE_B_1"/>
    <property type="match status" value="1"/>
</dbReference>
<reference evidence="6 7" key="1">
    <citation type="submission" date="2018-11" db="EMBL/GenBank/DDBJ databases">
        <title>Sequencing the genomes of 1000 actinobacteria strains.</title>
        <authorList>
            <person name="Klenk H.-P."/>
        </authorList>
    </citation>
    <scope>NUCLEOTIDE SEQUENCE [LARGE SCALE GENOMIC DNA]</scope>
    <source>
        <strain evidence="6 7">DSM 14012</strain>
    </source>
</reference>
<dbReference type="Pfam" id="PF00135">
    <property type="entry name" value="COesterase"/>
    <property type="match status" value="1"/>
</dbReference>
<evidence type="ECO:0000313" key="6">
    <source>
        <dbReference type="EMBL" id="ROR80514.1"/>
    </source>
</evidence>
<dbReference type="InterPro" id="IPR002018">
    <property type="entry name" value="CarbesteraseB"/>
</dbReference>
<organism evidence="6 7">
    <name type="scientific">Plantibacter flavus</name>
    <dbReference type="NCBI Taxonomy" id="150123"/>
    <lineage>
        <taxon>Bacteria</taxon>
        <taxon>Bacillati</taxon>
        <taxon>Actinomycetota</taxon>
        <taxon>Actinomycetes</taxon>
        <taxon>Micrococcales</taxon>
        <taxon>Microbacteriaceae</taxon>
        <taxon>Plantibacter</taxon>
    </lineage>
</organism>
<sequence>MTTDSSPEQPIAQTTSGAVRGTRRADGSVAFLGIPFAEPPTGARRFQAPEPKGPWDGVLDATAYGATPQRKALAEITTIPEPSIPGDSTLNVNVFTPDPAPASEGAGLPVLVWIHGGGFIAGSPASPWYDGRAFNRDGVVTVSVSYRLGFDGFGWLPDAPANRGVLDWILALEWVRDNIAAFGGDPRRVTIAGQSAGGGSVMTLLTVPSARHLFHRAISVSGVPGDVPLHDAQALTARLAEHLGVPATLAGFASVSEATLIEAQRFELVPGGATDPESVLRGMTTMNGRLGLGPIVDGELVVDTVEAGMIAGRGADKPLLVSATREEFAGFFTGRLDDFDAVAPTRALELMGVPEPLAEAYVATQPGERTGVVAGRFVSDVMFRERVIRWLALRDDAETWVSDFVWRSAVSGIAEHCLDVPFIFDVLDDPDVTRVAGPHAPQELADRIHGAVVAFVRDGSPGWSRSDRDASGIEVFDAAGAPPVEPFASARVLAAAKRLAEAASTTPSTPV</sequence>